<dbReference type="PANTHER" id="PTHR13504">
    <property type="entry name" value="FIDO DOMAIN-CONTAINING PROTEIN DDB_G0283145"/>
    <property type="match status" value="1"/>
</dbReference>
<dbReference type="SUPFAM" id="SSF140931">
    <property type="entry name" value="Fic-like"/>
    <property type="match status" value="1"/>
</dbReference>
<dbReference type="GO" id="GO:0042803">
    <property type="term" value="F:protein homodimerization activity"/>
    <property type="evidence" value="ECO:0007669"/>
    <property type="project" value="UniProtKB-UniRule"/>
</dbReference>
<evidence type="ECO:0000259" key="5">
    <source>
        <dbReference type="PROSITE" id="PS51459"/>
    </source>
</evidence>
<feature type="active site" evidence="3">
    <location>
        <position position="195"/>
    </location>
</feature>
<dbReference type="InterPro" id="IPR036597">
    <property type="entry name" value="Fido-like_dom_sf"/>
</dbReference>
<keyword evidence="1 2" id="KW-0547">Nucleotide-binding</keyword>
<comment type="function">
    <text evidence="1">Adenylyltransferase that mediates the addition of adenosine 5'-monophosphate (AMP) to specific residues of target proteins.</text>
</comment>
<dbReference type="InterPro" id="IPR040198">
    <property type="entry name" value="Fido_containing"/>
</dbReference>
<feature type="binding site" evidence="4">
    <location>
        <begin position="199"/>
        <end position="206"/>
    </location>
    <ligand>
        <name>ATP</name>
        <dbReference type="ChEBI" id="CHEBI:30616"/>
    </ligand>
</feature>
<accession>A0AAP6JH54</accession>
<keyword evidence="1 2" id="KW-0067">ATP-binding</keyword>
<organism evidence="6 7">
    <name type="scientific">Natronospira elongata</name>
    <dbReference type="NCBI Taxonomy" id="3110268"/>
    <lineage>
        <taxon>Bacteria</taxon>
        <taxon>Pseudomonadati</taxon>
        <taxon>Pseudomonadota</taxon>
        <taxon>Gammaproteobacteria</taxon>
        <taxon>Natronospirales</taxon>
        <taxon>Natronospiraceae</taxon>
        <taxon>Natronospira</taxon>
    </lineage>
</organism>
<dbReference type="GO" id="GO:0005524">
    <property type="term" value="F:ATP binding"/>
    <property type="evidence" value="ECO:0007669"/>
    <property type="project" value="UniProtKB-UniRule"/>
</dbReference>
<dbReference type="NCBIfam" id="NF046030">
    <property type="entry name" value="ProtAdlyltaseSoFic"/>
    <property type="match status" value="1"/>
</dbReference>
<dbReference type="InterPro" id="IPR026287">
    <property type="entry name" value="SoFic-like"/>
</dbReference>
<feature type="domain" description="Fido" evidence="5">
    <location>
        <begin position="110"/>
        <end position="259"/>
    </location>
</feature>
<dbReference type="EMBL" id="JAYGII010000003">
    <property type="protein sequence ID" value="MEA5444669.1"/>
    <property type="molecule type" value="Genomic_DNA"/>
</dbReference>
<name>A0AAP6JH54_9GAMM</name>
<dbReference type="PANTHER" id="PTHR13504:SF35">
    <property type="entry name" value="PROTEIN ADENYLYLTRANSFERASE SOFIC"/>
    <property type="match status" value="1"/>
</dbReference>
<evidence type="ECO:0000256" key="4">
    <source>
        <dbReference type="PIRSR" id="PIRSR640198-2"/>
    </source>
</evidence>
<dbReference type="InterPro" id="IPR048770">
    <property type="entry name" value="SoFic-like_C"/>
</dbReference>
<keyword evidence="1" id="KW-0808">Transferase</keyword>
<evidence type="ECO:0000313" key="7">
    <source>
        <dbReference type="Proteomes" id="UP001302316"/>
    </source>
</evidence>
<evidence type="ECO:0000256" key="2">
    <source>
        <dbReference type="PIRSR" id="PIRSR038925-1"/>
    </source>
</evidence>
<keyword evidence="7" id="KW-1185">Reference proteome</keyword>
<feature type="binding site" evidence="4">
    <location>
        <begin position="237"/>
        <end position="238"/>
    </location>
    <ligand>
        <name>ATP</name>
        <dbReference type="ChEBI" id="CHEBI:30616"/>
    </ligand>
</feature>
<evidence type="ECO:0000313" key="6">
    <source>
        <dbReference type="EMBL" id="MEA5444669.1"/>
    </source>
</evidence>
<feature type="binding site" evidence="2">
    <location>
        <begin position="200"/>
        <end position="206"/>
    </location>
    <ligand>
        <name>ATP</name>
        <dbReference type="ChEBI" id="CHEBI:30616"/>
    </ligand>
</feature>
<dbReference type="GO" id="GO:0070733">
    <property type="term" value="F:AMPylase activity"/>
    <property type="evidence" value="ECO:0007669"/>
    <property type="project" value="UniProtKB-UniRule"/>
</dbReference>
<keyword evidence="1" id="KW-0548">Nucleotidyltransferase</keyword>
<dbReference type="Gene3D" id="1.10.3290.10">
    <property type="entry name" value="Fido-like domain"/>
    <property type="match status" value="1"/>
</dbReference>
<feature type="binding site" evidence="2">
    <location>
        <position position="237"/>
    </location>
    <ligand>
        <name>ATP</name>
        <dbReference type="ChEBI" id="CHEBI:30616"/>
    </ligand>
</feature>
<dbReference type="Pfam" id="PF21248">
    <property type="entry name" value="SoFic-like_C"/>
    <property type="match status" value="1"/>
</dbReference>
<dbReference type="Proteomes" id="UP001302316">
    <property type="component" value="Unassembled WGS sequence"/>
</dbReference>
<dbReference type="PIRSF" id="PIRSF038925">
    <property type="entry name" value="AMP-prot_trans"/>
    <property type="match status" value="1"/>
</dbReference>
<comment type="subunit">
    <text evidence="1">Homodimer.</text>
</comment>
<dbReference type="InterPro" id="IPR025758">
    <property type="entry name" value="Fic/DOC_N"/>
</dbReference>
<dbReference type="GO" id="GO:0000287">
    <property type="term" value="F:magnesium ion binding"/>
    <property type="evidence" value="ECO:0007669"/>
    <property type="project" value="UniProtKB-UniRule"/>
</dbReference>
<proteinExistence type="predicted"/>
<dbReference type="RefSeq" id="WP_346050118.1">
    <property type="nucleotide sequence ID" value="NZ_JAYGII010000003.1"/>
</dbReference>
<feature type="binding site" evidence="2">
    <location>
        <position position="70"/>
    </location>
    <ligand>
        <name>ATP</name>
        <dbReference type="ChEBI" id="CHEBI:30616"/>
    </ligand>
</feature>
<evidence type="ECO:0000256" key="1">
    <source>
        <dbReference type="PIRNR" id="PIRNR038925"/>
    </source>
</evidence>
<dbReference type="Pfam" id="PF02661">
    <property type="entry name" value="Fic"/>
    <property type="match status" value="1"/>
</dbReference>
<feature type="binding site" evidence="2">
    <location>
        <position position="195"/>
    </location>
    <ligand>
        <name>ATP</name>
        <dbReference type="ChEBI" id="CHEBI:30616"/>
    </ligand>
</feature>
<dbReference type="EC" id="2.7.7.108" evidence="1"/>
<reference evidence="6 7" key="1">
    <citation type="submission" date="2023-12" db="EMBL/GenBank/DDBJ databases">
        <title>Whole-genome sequencing of halo(alkali)philic microorganisms from hypersaline lakes.</title>
        <authorList>
            <person name="Sorokin D.Y."/>
            <person name="Merkel A.Y."/>
            <person name="Messina E."/>
            <person name="Yakimov M."/>
        </authorList>
    </citation>
    <scope>NUCLEOTIDE SEQUENCE [LARGE SCALE GENOMIC DNA]</scope>
    <source>
        <strain evidence="6 7">AB-CW1</strain>
    </source>
</reference>
<gene>
    <name evidence="6" type="ORF">VCB98_02430</name>
</gene>
<dbReference type="PROSITE" id="PS51459">
    <property type="entry name" value="FIDO"/>
    <property type="match status" value="1"/>
</dbReference>
<comment type="caution">
    <text evidence="6">The sequence shown here is derived from an EMBL/GenBank/DDBJ whole genome shotgun (WGS) entry which is preliminary data.</text>
</comment>
<comment type="catalytic activity">
    <reaction evidence="1">
        <text>L-tyrosyl-[protein] + ATP = O-(5'-adenylyl)-L-tyrosyl-[protein] + diphosphate</text>
        <dbReference type="Rhea" id="RHEA:54288"/>
        <dbReference type="Rhea" id="RHEA-COMP:10136"/>
        <dbReference type="Rhea" id="RHEA-COMP:13846"/>
        <dbReference type="ChEBI" id="CHEBI:30616"/>
        <dbReference type="ChEBI" id="CHEBI:33019"/>
        <dbReference type="ChEBI" id="CHEBI:46858"/>
        <dbReference type="ChEBI" id="CHEBI:83624"/>
        <dbReference type="EC" id="2.7.7.108"/>
    </reaction>
</comment>
<sequence length="370" mass="42413">MSWRPDQAYNELPPLPPPIEAVETRAVLKACIPARAALAELRQAGELLPDQGLLVNLLPMLEARDSSEIENIFTTTEKLFRHARHERGADPATREALRYRKALEEGCRLLDSRPVCTAMAVELCSLIQDRPMEIRRLPGTVIDDAARDEVIYTPPEGEDRIRELLANWETFVHGEDDLDPLIRMAVSHYQFEATHPFMDGNGRTGRLLNVLMLMERGLLTLPILYLSRYIVKNKADYYRLLLGVTRDGAWEEWILFMLNGVEQVSTWTCDKVAAIRALMDDTSAYVRQQLPRIYSHELMQVIFEQPYCRISSLVERDIAKRQTASVYLKDLASIGVLKEEKAGKEKLFVNPKLMRLMSQESHEFEAWKTS</sequence>
<dbReference type="InterPro" id="IPR003812">
    <property type="entry name" value="Fido"/>
</dbReference>
<dbReference type="AlphaFoldDB" id="A0AAP6JH54"/>
<dbReference type="Pfam" id="PF13784">
    <property type="entry name" value="Fic_N"/>
    <property type="match status" value="1"/>
</dbReference>
<evidence type="ECO:0000256" key="3">
    <source>
        <dbReference type="PIRSR" id="PIRSR640198-1"/>
    </source>
</evidence>
<comment type="catalytic activity">
    <reaction evidence="1">
        <text>L-threonyl-[protein] + ATP = 3-O-(5'-adenylyl)-L-threonyl-[protein] + diphosphate</text>
        <dbReference type="Rhea" id="RHEA:54292"/>
        <dbReference type="Rhea" id="RHEA-COMP:11060"/>
        <dbReference type="Rhea" id="RHEA-COMP:13847"/>
        <dbReference type="ChEBI" id="CHEBI:30013"/>
        <dbReference type="ChEBI" id="CHEBI:30616"/>
        <dbReference type="ChEBI" id="CHEBI:33019"/>
        <dbReference type="ChEBI" id="CHEBI:138113"/>
        <dbReference type="EC" id="2.7.7.108"/>
    </reaction>
</comment>
<protein>
    <recommendedName>
        <fullName evidence="1">Protein adenylyltransferase</fullName>
        <ecNumber evidence="1">2.7.7.108</ecNumber>
    </recommendedName>
    <alternativeName>
        <fullName evidence="1">AMPylator</fullName>
    </alternativeName>
</protein>